<reference evidence="1 2" key="1">
    <citation type="submission" date="2024-07" db="EMBL/GenBank/DDBJ databases">
        <title>Section-level genome sequencing and comparative genomics of Aspergillus sections Usti and Cavernicolus.</title>
        <authorList>
            <consortium name="Lawrence Berkeley National Laboratory"/>
            <person name="Nybo J.L."/>
            <person name="Vesth T.C."/>
            <person name="Theobald S."/>
            <person name="Frisvad J.C."/>
            <person name="Larsen T.O."/>
            <person name="Kjaerboelling I."/>
            <person name="Rothschild-Mancinelli K."/>
            <person name="Lyhne E.K."/>
            <person name="Kogle M.E."/>
            <person name="Barry K."/>
            <person name="Clum A."/>
            <person name="Na H."/>
            <person name="Ledsgaard L."/>
            <person name="Lin J."/>
            <person name="Lipzen A."/>
            <person name="Kuo A."/>
            <person name="Riley R."/>
            <person name="Mondo S."/>
            <person name="LaButti K."/>
            <person name="Haridas S."/>
            <person name="Pangalinan J."/>
            <person name="Salamov A.A."/>
            <person name="Simmons B.A."/>
            <person name="Magnuson J.K."/>
            <person name="Chen J."/>
            <person name="Drula E."/>
            <person name="Henrissat B."/>
            <person name="Wiebenga A."/>
            <person name="Lubbers R.J."/>
            <person name="Gomes A.C."/>
            <person name="Makela M.R."/>
            <person name="Stajich J."/>
            <person name="Grigoriev I.V."/>
            <person name="Mortensen U.H."/>
            <person name="De vries R.P."/>
            <person name="Baker S.E."/>
            <person name="Andersen M.R."/>
        </authorList>
    </citation>
    <scope>NUCLEOTIDE SEQUENCE [LARGE SCALE GENOMIC DNA]</scope>
    <source>
        <strain evidence="1 2">CBS 600.67</strain>
    </source>
</reference>
<name>A0ABR4J419_9EURO</name>
<dbReference type="Proteomes" id="UP001610335">
    <property type="component" value="Unassembled WGS sequence"/>
</dbReference>
<gene>
    <name evidence="1" type="ORF">BDW59DRAFT_138187</name>
</gene>
<evidence type="ECO:0000313" key="1">
    <source>
        <dbReference type="EMBL" id="KAL2833802.1"/>
    </source>
</evidence>
<sequence length="71" mass="8416">MPRIYRYPRCRLCRRTNPARLFLWLRGQFGKGRSLPHYRRFVESRPIFHGAEASSANLGSVVYFVVRSCVR</sequence>
<comment type="caution">
    <text evidence="1">The sequence shown here is derived from an EMBL/GenBank/DDBJ whole genome shotgun (WGS) entry which is preliminary data.</text>
</comment>
<organism evidence="1 2">
    <name type="scientific">Aspergillus cavernicola</name>
    <dbReference type="NCBI Taxonomy" id="176166"/>
    <lineage>
        <taxon>Eukaryota</taxon>
        <taxon>Fungi</taxon>
        <taxon>Dikarya</taxon>
        <taxon>Ascomycota</taxon>
        <taxon>Pezizomycotina</taxon>
        <taxon>Eurotiomycetes</taxon>
        <taxon>Eurotiomycetidae</taxon>
        <taxon>Eurotiales</taxon>
        <taxon>Aspergillaceae</taxon>
        <taxon>Aspergillus</taxon>
        <taxon>Aspergillus subgen. Nidulantes</taxon>
    </lineage>
</organism>
<accession>A0ABR4J419</accession>
<proteinExistence type="predicted"/>
<evidence type="ECO:0000313" key="2">
    <source>
        <dbReference type="Proteomes" id="UP001610335"/>
    </source>
</evidence>
<keyword evidence="2" id="KW-1185">Reference proteome</keyword>
<dbReference type="EMBL" id="JBFXLS010000003">
    <property type="protein sequence ID" value="KAL2833802.1"/>
    <property type="molecule type" value="Genomic_DNA"/>
</dbReference>
<protein>
    <submittedName>
        <fullName evidence="1">Uncharacterized protein</fullName>
    </submittedName>
</protein>